<dbReference type="Pfam" id="PF00589">
    <property type="entry name" value="Phage_integrase"/>
    <property type="match status" value="1"/>
</dbReference>
<dbReference type="AlphaFoldDB" id="A0A9D1IYY8"/>
<dbReference type="InterPro" id="IPR011010">
    <property type="entry name" value="DNA_brk_join_enz"/>
</dbReference>
<dbReference type="InterPro" id="IPR013762">
    <property type="entry name" value="Integrase-like_cat_sf"/>
</dbReference>
<dbReference type="Gene3D" id="3.30.160.60">
    <property type="entry name" value="Classic Zinc Finger"/>
    <property type="match status" value="1"/>
</dbReference>
<evidence type="ECO:0000256" key="1">
    <source>
        <dbReference type="ARBA" id="ARBA00008857"/>
    </source>
</evidence>
<evidence type="ECO:0000256" key="3">
    <source>
        <dbReference type="ARBA" id="ARBA00023172"/>
    </source>
</evidence>
<evidence type="ECO:0000313" key="5">
    <source>
        <dbReference type="EMBL" id="HIR54832.1"/>
    </source>
</evidence>
<dbReference type="SUPFAM" id="SSF54171">
    <property type="entry name" value="DNA-binding domain"/>
    <property type="match status" value="1"/>
</dbReference>
<evidence type="ECO:0000259" key="4">
    <source>
        <dbReference type="PROSITE" id="PS51898"/>
    </source>
</evidence>
<comment type="caution">
    <text evidence="5">The sequence shown here is derived from an EMBL/GenBank/DDBJ whole genome shotgun (WGS) entry which is preliminary data.</text>
</comment>
<dbReference type="GO" id="GO:0003677">
    <property type="term" value="F:DNA binding"/>
    <property type="evidence" value="ECO:0007669"/>
    <property type="project" value="UniProtKB-KW"/>
</dbReference>
<feature type="domain" description="Tyr recombinase" evidence="4">
    <location>
        <begin position="173"/>
        <end position="381"/>
    </location>
</feature>
<accession>A0A9D1IYY8</accession>
<dbReference type="InterPro" id="IPR002104">
    <property type="entry name" value="Integrase_catalytic"/>
</dbReference>
<evidence type="ECO:0000313" key="6">
    <source>
        <dbReference type="Proteomes" id="UP000824238"/>
    </source>
</evidence>
<dbReference type="Gene3D" id="1.10.150.130">
    <property type="match status" value="1"/>
</dbReference>
<organism evidence="5 6">
    <name type="scientific">Candidatus Scatomorpha intestinigallinarum</name>
    <dbReference type="NCBI Taxonomy" id="2840923"/>
    <lineage>
        <taxon>Bacteria</taxon>
        <taxon>Bacillati</taxon>
        <taxon>Bacillota</taxon>
        <taxon>Clostridia</taxon>
        <taxon>Eubacteriales</taxon>
        <taxon>Candidatus Scatomorpha</taxon>
    </lineage>
</organism>
<dbReference type="Gene3D" id="1.10.443.10">
    <property type="entry name" value="Intergrase catalytic core"/>
    <property type="match status" value="1"/>
</dbReference>
<comment type="similarity">
    <text evidence="1">Belongs to the 'phage' integrase family.</text>
</comment>
<dbReference type="EMBL" id="DVHH01000111">
    <property type="protein sequence ID" value="HIR54832.1"/>
    <property type="molecule type" value="Genomic_DNA"/>
</dbReference>
<dbReference type="PANTHER" id="PTHR30349:SF41">
    <property type="entry name" value="INTEGRASE_RECOMBINASE PROTEIN MJ0367-RELATED"/>
    <property type="match status" value="1"/>
</dbReference>
<proteinExistence type="inferred from homology"/>
<keyword evidence="2" id="KW-0238">DNA-binding</keyword>
<dbReference type="CDD" id="cd01189">
    <property type="entry name" value="INT_ICEBs1_C_like"/>
    <property type="match status" value="1"/>
</dbReference>
<dbReference type="InterPro" id="IPR016177">
    <property type="entry name" value="DNA-bd_dom_sf"/>
</dbReference>
<keyword evidence="3" id="KW-0233">DNA recombination</keyword>
<dbReference type="Pfam" id="PF02920">
    <property type="entry name" value="Integrase_DNA"/>
    <property type="match status" value="1"/>
</dbReference>
<sequence length="402" mass="46366">MSNKRKDHKGRLLRTGESQRGDLIYQYRYTDLCGKRRSIYDSDLQGLRRKEKELQRQLDDGIDYEAGQITVLELLKRYVSLKQGVRHNTRMGYKFVLNLVAKEEFGSRRICTVKVSDAKLWFLKLHQDGKGYSTITSVRGVVKPAFQMACDEDAIRKNPFIFKLTDVVPNDSERRIALTEEQLRTWMDFIRQDETYSKYYDEFVVLLDTGLRVSEFCGLTRKDLDFKNRRIRVDHQLLRELGGKYHVEATKTASGIRFIPMTDAVYRSLNNMLANRPKVAVEPVVDGMTGFIMLDKNGRPKVALHIENELRWAMKKYRKLHPDKPLPHITPHVFRHTFCTNYANAGMDIKNLQYLMGHSDAGVTLNVYTHASYSHAASQMVSLGRSWSEVPALKTADCAAVC</sequence>
<dbReference type="GO" id="GO:0008907">
    <property type="term" value="F:integrase activity"/>
    <property type="evidence" value="ECO:0007669"/>
    <property type="project" value="InterPro"/>
</dbReference>
<evidence type="ECO:0000256" key="2">
    <source>
        <dbReference type="ARBA" id="ARBA00023125"/>
    </source>
</evidence>
<dbReference type="GO" id="GO:0006310">
    <property type="term" value="P:DNA recombination"/>
    <property type="evidence" value="ECO:0007669"/>
    <property type="project" value="UniProtKB-KW"/>
</dbReference>
<reference evidence="5" key="1">
    <citation type="submission" date="2020-10" db="EMBL/GenBank/DDBJ databases">
        <authorList>
            <person name="Gilroy R."/>
        </authorList>
    </citation>
    <scope>NUCLEOTIDE SEQUENCE</scope>
    <source>
        <strain evidence="5">ChiGjej3B3-7149</strain>
    </source>
</reference>
<name>A0A9D1IYY8_9FIRM</name>
<dbReference type="InterPro" id="IPR010998">
    <property type="entry name" value="Integrase_recombinase_N"/>
</dbReference>
<dbReference type="PROSITE" id="PS51898">
    <property type="entry name" value="TYR_RECOMBINASE"/>
    <property type="match status" value="1"/>
</dbReference>
<dbReference type="InterPro" id="IPR004191">
    <property type="entry name" value="Integrase_Tn916-type_DNA-bd_N"/>
</dbReference>
<dbReference type="SUPFAM" id="SSF56349">
    <property type="entry name" value="DNA breaking-rejoining enzymes"/>
    <property type="match status" value="1"/>
</dbReference>
<protein>
    <submittedName>
        <fullName evidence="5">Site-specific integrase</fullName>
    </submittedName>
</protein>
<reference evidence="5" key="2">
    <citation type="journal article" date="2021" name="PeerJ">
        <title>Extensive microbial diversity within the chicken gut microbiome revealed by metagenomics and culture.</title>
        <authorList>
            <person name="Gilroy R."/>
            <person name="Ravi A."/>
            <person name="Getino M."/>
            <person name="Pursley I."/>
            <person name="Horton D.L."/>
            <person name="Alikhan N.F."/>
            <person name="Baker D."/>
            <person name="Gharbi K."/>
            <person name="Hall N."/>
            <person name="Watson M."/>
            <person name="Adriaenssens E.M."/>
            <person name="Foster-Nyarko E."/>
            <person name="Jarju S."/>
            <person name="Secka A."/>
            <person name="Antonio M."/>
            <person name="Oren A."/>
            <person name="Chaudhuri R.R."/>
            <person name="La Ragione R."/>
            <person name="Hildebrand F."/>
            <person name="Pallen M.J."/>
        </authorList>
    </citation>
    <scope>NUCLEOTIDE SEQUENCE</scope>
    <source>
        <strain evidence="5">ChiGjej3B3-7149</strain>
    </source>
</reference>
<gene>
    <name evidence="5" type="ORF">IAD36_04425</name>
</gene>
<dbReference type="PANTHER" id="PTHR30349">
    <property type="entry name" value="PHAGE INTEGRASE-RELATED"/>
    <property type="match status" value="1"/>
</dbReference>
<dbReference type="Proteomes" id="UP000824238">
    <property type="component" value="Unassembled WGS sequence"/>
</dbReference>
<dbReference type="InterPro" id="IPR050090">
    <property type="entry name" value="Tyrosine_recombinase_XerCD"/>
</dbReference>